<accession>A0A1B6JF40</accession>
<name>A0A1B6JF40_9HEMI</name>
<proteinExistence type="predicted"/>
<dbReference type="AlphaFoldDB" id="A0A1B6JF40"/>
<feature type="region of interest" description="Disordered" evidence="1">
    <location>
        <begin position="1"/>
        <end position="52"/>
    </location>
</feature>
<dbReference type="EMBL" id="GECU01009775">
    <property type="protein sequence ID" value="JAS97931.1"/>
    <property type="molecule type" value="Transcribed_RNA"/>
</dbReference>
<protein>
    <submittedName>
        <fullName evidence="2">Uncharacterized protein</fullName>
    </submittedName>
</protein>
<evidence type="ECO:0000313" key="2">
    <source>
        <dbReference type="EMBL" id="JAS97931.1"/>
    </source>
</evidence>
<sequence length="180" mass="20743">MDSETVVDLTQSEEHSSILRKLLSTPPPPPLKHQQQQKQQQQLTQQPSTSSSFGTSAMMSFLTLTQIIENLWMIGFRSLDSWEQLVSQLKKSKVICMNPIAVQLLFIFQNLCDSLTKYYLVENNDLSADKQVYYLLEEHTYDMLLSIFDDVLKNVTNVSFPLNIVQKIQDIGRSRLIELE</sequence>
<evidence type="ECO:0000256" key="1">
    <source>
        <dbReference type="SAM" id="MobiDB-lite"/>
    </source>
</evidence>
<feature type="compositionally biased region" description="Low complexity" evidence="1">
    <location>
        <begin position="32"/>
        <end position="52"/>
    </location>
</feature>
<feature type="non-terminal residue" evidence="2">
    <location>
        <position position="180"/>
    </location>
</feature>
<organism evidence="2">
    <name type="scientific">Homalodisca liturata</name>
    <dbReference type="NCBI Taxonomy" id="320908"/>
    <lineage>
        <taxon>Eukaryota</taxon>
        <taxon>Metazoa</taxon>
        <taxon>Ecdysozoa</taxon>
        <taxon>Arthropoda</taxon>
        <taxon>Hexapoda</taxon>
        <taxon>Insecta</taxon>
        <taxon>Pterygota</taxon>
        <taxon>Neoptera</taxon>
        <taxon>Paraneoptera</taxon>
        <taxon>Hemiptera</taxon>
        <taxon>Auchenorrhyncha</taxon>
        <taxon>Membracoidea</taxon>
        <taxon>Cicadellidae</taxon>
        <taxon>Cicadellinae</taxon>
        <taxon>Proconiini</taxon>
        <taxon>Homalodisca</taxon>
    </lineage>
</organism>
<reference evidence="2" key="1">
    <citation type="submission" date="2015-11" db="EMBL/GenBank/DDBJ databases">
        <title>De novo transcriptome assembly of four potential Pierce s Disease insect vectors from Arizona vineyards.</title>
        <authorList>
            <person name="Tassone E.E."/>
        </authorList>
    </citation>
    <scope>NUCLEOTIDE SEQUENCE</scope>
</reference>
<gene>
    <name evidence="2" type="ORF">g.33731</name>
</gene>